<keyword evidence="4" id="KW-1185">Reference proteome</keyword>
<reference evidence="3 4" key="1">
    <citation type="journal article" date="2021" name="Sci. Rep.">
        <title>The genome of the diatom Chaetoceros tenuissimus carries an ancient integrated fragment of an extant virus.</title>
        <authorList>
            <person name="Hongo Y."/>
            <person name="Kimura K."/>
            <person name="Takaki Y."/>
            <person name="Yoshida Y."/>
            <person name="Baba S."/>
            <person name="Kobayashi G."/>
            <person name="Nagasaki K."/>
            <person name="Hano T."/>
            <person name="Tomaru Y."/>
        </authorList>
    </citation>
    <scope>NUCLEOTIDE SEQUENCE [LARGE SCALE GENOMIC DNA]</scope>
    <source>
        <strain evidence="3 4">NIES-3715</strain>
    </source>
</reference>
<organism evidence="3 4">
    <name type="scientific">Chaetoceros tenuissimus</name>
    <dbReference type="NCBI Taxonomy" id="426638"/>
    <lineage>
        <taxon>Eukaryota</taxon>
        <taxon>Sar</taxon>
        <taxon>Stramenopiles</taxon>
        <taxon>Ochrophyta</taxon>
        <taxon>Bacillariophyta</taxon>
        <taxon>Coscinodiscophyceae</taxon>
        <taxon>Chaetocerotophycidae</taxon>
        <taxon>Chaetocerotales</taxon>
        <taxon>Chaetocerotaceae</taxon>
        <taxon>Chaetoceros</taxon>
    </lineage>
</organism>
<feature type="region of interest" description="Disordered" evidence="2">
    <location>
        <begin position="67"/>
        <end position="90"/>
    </location>
</feature>
<dbReference type="AlphaFoldDB" id="A0AAD3H7A4"/>
<evidence type="ECO:0000256" key="1">
    <source>
        <dbReference type="ARBA" id="ARBA00005701"/>
    </source>
</evidence>
<comment type="similarity">
    <text evidence="1">Belongs to the SDHAF4 family.</text>
</comment>
<dbReference type="EMBL" id="BLLK01000046">
    <property type="protein sequence ID" value="GFH53237.1"/>
    <property type="molecule type" value="Genomic_DNA"/>
</dbReference>
<dbReference type="InterPro" id="IPR012875">
    <property type="entry name" value="SDHF4"/>
</dbReference>
<name>A0AAD3H7A4_9STRA</name>
<dbReference type="Pfam" id="PF07896">
    <property type="entry name" value="DUF1674"/>
    <property type="match status" value="1"/>
</dbReference>
<gene>
    <name evidence="3" type="ORF">CTEN210_09713</name>
</gene>
<proteinExistence type="inferred from homology"/>
<protein>
    <recommendedName>
        <fullName evidence="5">Succinate dehydrogenase assembly factor 4, mitochondrial</fullName>
    </recommendedName>
</protein>
<dbReference type="Proteomes" id="UP001054902">
    <property type="component" value="Unassembled WGS sequence"/>
</dbReference>
<evidence type="ECO:0008006" key="5">
    <source>
        <dbReference type="Google" id="ProtNLM"/>
    </source>
</evidence>
<accession>A0AAD3H7A4</accession>
<evidence type="ECO:0000256" key="2">
    <source>
        <dbReference type="SAM" id="MobiDB-lite"/>
    </source>
</evidence>
<sequence>MVQENYFSTSKEEVNAPLHVEVSKVKAENEEKIKAKNVIPEENITGIEKEEDVDDDEMEQEEMFVSPDISLGTEKVEWGGPRRGGRFLEPTRFGDWERKGRATDF</sequence>
<evidence type="ECO:0000313" key="3">
    <source>
        <dbReference type="EMBL" id="GFH53237.1"/>
    </source>
</evidence>
<comment type="caution">
    <text evidence="3">The sequence shown here is derived from an EMBL/GenBank/DDBJ whole genome shotgun (WGS) entry which is preliminary data.</text>
</comment>
<evidence type="ECO:0000313" key="4">
    <source>
        <dbReference type="Proteomes" id="UP001054902"/>
    </source>
</evidence>